<dbReference type="AlphaFoldDB" id="A0A3L8PTR7"/>
<evidence type="ECO:0000313" key="2">
    <source>
        <dbReference type="Proteomes" id="UP000281474"/>
    </source>
</evidence>
<evidence type="ECO:0000313" key="1">
    <source>
        <dbReference type="EMBL" id="RLV57798.1"/>
    </source>
</evidence>
<reference evidence="1 2" key="1">
    <citation type="submission" date="2018-09" db="EMBL/GenBank/DDBJ databases">
        <title>Phylogeny of the Shewanellaceae, and recommendation for two new genera, Pseudoshewanella and Parashewanella.</title>
        <authorList>
            <person name="Wang G."/>
        </authorList>
    </citation>
    <scope>NUCLEOTIDE SEQUENCE [LARGE SCALE GENOMIC DNA]</scope>
    <source>
        <strain evidence="1 2">C51</strain>
    </source>
</reference>
<organism evidence="1 2">
    <name type="scientific">Parashewanella curva</name>
    <dbReference type="NCBI Taxonomy" id="2338552"/>
    <lineage>
        <taxon>Bacteria</taxon>
        <taxon>Pseudomonadati</taxon>
        <taxon>Pseudomonadota</taxon>
        <taxon>Gammaproteobacteria</taxon>
        <taxon>Alteromonadales</taxon>
        <taxon>Shewanellaceae</taxon>
        <taxon>Parashewanella</taxon>
    </lineage>
</organism>
<dbReference type="Pfam" id="PF11743">
    <property type="entry name" value="DUF3301"/>
    <property type="match status" value="1"/>
</dbReference>
<name>A0A3L8PTR7_9GAMM</name>
<accession>A0A3L8PTR7</accession>
<comment type="caution">
    <text evidence="1">The sequence shown here is derived from an EMBL/GenBank/DDBJ whole genome shotgun (WGS) entry which is preliminary data.</text>
</comment>
<gene>
    <name evidence="1" type="ORF">D5018_20630</name>
</gene>
<sequence>MIDLLLILAIFLIAAFFWQLRQMAENSRLFAEREAAKQNVQMLTVAMSSARPSFGGNTGLCWKANFILEFSTDGIDQHQANFTMLHNRVLSVDWPVFPEPEWEQAPTNRGKIGSCSLRR</sequence>
<dbReference type="OrthoDB" id="5959530at2"/>
<dbReference type="Proteomes" id="UP000281474">
    <property type="component" value="Unassembled WGS sequence"/>
</dbReference>
<proteinExistence type="predicted"/>
<keyword evidence="2" id="KW-1185">Reference proteome</keyword>
<protein>
    <submittedName>
        <fullName evidence="1">DUF3301 domain-containing protein</fullName>
    </submittedName>
</protein>
<dbReference type="InterPro" id="IPR021732">
    <property type="entry name" value="DUF3301"/>
</dbReference>
<dbReference type="EMBL" id="QZEI01000140">
    <property type="protein sequence ID" value="RLV57798.1"/>
    <property type="molecule type" value="Genomic_DNA"/>
</dbReference>
<dbReference type="RefSeq" id="WP_121840860.1">
    <property type="nucleotide sequence ID" value="NZ_ML014889.1"/>
</dbReference>